<gene>
    <name evidence="2" type="ORF">AXF42_Ash007743</name>
</gene>
<feature type="compositionally biased region" description="Basic residues" evidence="1">
    <location>
        <begin position="36"/>
        <end position="58"/>
    </location>
</feature>
<evidence type="ECO:0000313" key="2">
    <source>
        <dbReference type="EMBL" id="PKA62947.1"/>
    </source>
</evidence>
<reference evidence="2 3" key="1">
    <citation type="journal article" date="2017" name="Nature">
        <title>The Apostasia genome and the evolution of orchids.</title>
        <authorList>
            <person name="Zhang G.Q."/>
            <person name="Liu K.W."/>
            <person name="Li Z."/>
            <person name="Lohaus R."/>
            <person name="Hsiao Y.Y."/>
            <person name="Niu S.C."/>
            <person name="Wang J.Y."/>
            <person name="Lin Y.C."/>
            <person name="Xu Q."/>
            <person name="Chen L.J."/>
            <person name="Yoshida K."/>
            <person name="Fujiwara S."/>
            <person name="Wang Z.W."/>
            <person name="Zhang Y.Q."/>
            <person name="Mitsuda N."/>
            <person name="Wang M."/>
            <person name="Liu G.H."/>
            <person name="Pecoraro L."/>
            <person name="Huang H.X."/>
            <person name="Xiao X.J."/>
            <person name="Lin M."/>
            <person name="Wu X.Y."/>
            <person name="Wu W.L."/>
            <person name="Chen Y.Y."/>
            <person name="Chang S.B."/>
            <person name="Sakamoto S."/>
            <person name="Ohme-Takagi M."/>
            <person name="Yagi M."/>
            <person name="Zeng S.J."/>
            <person name="Shen C.Y."/>
            <person name="Yeh C.M."/>
            <person name="Luo Y.B."/>
            <person name="Tsai W.C."/>
            <person name="Van de Peer Y."/>
            <person name="Liu Z.J."/>
        </authorList>
    </citation>
    <scope>NUCLEOTIDE SEQUENCE [LARGE SCALE GENOMIC DNA]</scope>
    <source>
        <strain evidence="3">cv. Shenzhen</strain>
        <tissue evidence="2">Stem</tissue>
    </source>
</reference>
<protein>
    <submittedName>
        <fullName evidence="2">Uncharacterized protein</fullName>
    </submittedName>
</protein>
<evidence type="ECO:0000256" key="1">
    <source>
        <dbReference type="SAM" id="MobiDB-lite"/>
    </source>
</evidence>
<proteinExistence type="predicted"/>
<sequence length="87" mass="10236">MQMFQTKAALTWNYRPAVRLCMRTTRIWRAPSPVPRRYRRPLQPPGRRRKTFQRRRSVRVASLHPPDASQGGIPKHKRGGFASGERR</sequence>
<organism evidence="2 3">
    <name type="scientific">Apostasia shenzhenica</name>
    <dbReference type="NCBI Taxonomy" id="1088818"/>
    <lineage>
        <taxon>Eukaryota</taxon>
        <taxon>Viridiplantae</taxon>
        <taxon>Streptophyta</taxon>
        <taxon>Embryophyta</taxon>
        <taxon>Tracheophyta</taxon>
        <taxon>Spermatophyta</taxon>
        <taxon>Magnoliopsida</taxon>
        <taxon>Liliopsida</taxon>
        <taxon>Asparagales</taxon>
        <taxon>Orchidaceae</taxon>
        <taxon>Apostasioideae</taxon>
        <taxon>Apostasia</taxon>
    </lineage>
</organism>
<dbReference type="EMBL" id="KZ451911">
    <property type="protein sequence ID" value="PKA62947.1"/>
    <property type="molecule type" value="Genomic_DNA"/>
</dbReference>
<accession>A0A2I0B576</accession>
<name>A0A2I0B576_9ASPA</name>
<feature type="region of interest" description="Disordered" evidence="1">
    <location>
        <begin position="32"/>
        <end position="87"/>
    </location>
</feature>
<evidence type="ECO:0000313" key="3">
    <source>
        <dbReference type="Proteomes" id="UP000236161"/>
    </source>
</evidence>
<dbReference type="AlphaFoldDB" id="A0A2I0B576"/>
<dbReference type="Proteomes" id="UP000236161">
    <property type="component" value="Unassembled WGS sequence"/>
</dbReference>
<keyword evidence="3" id="KW-1185">Reference proteome</keyword>